<evidence type="ECO:0000256" key="6">
    <source>
        <dbReference type="ARBA" id="ARBA00023170"/>
    </source>
</evidence>
<reference evidence="11" key="1">
    <citation type="journal article" date="2022" name="bioRxiv">
        <title>Sequencing and chromosome-scale assembly of the giantPleurodeles waltlgenome.</title>
        <authorList>
            <person name="Brown T."/>
            <person name="Elewa A."/>
            <person name="Iarovenko S."/>
            <person name="Subramanian E."/>
            <person name="Araus A.J."/>
            <person name="Petzold A."/>
            <person name="Susuki M."/>
            <person name="Suzuki K.-i.T."/>
            <person name="Hayashi T."/>
            <person name="Toyoda A."/>
            <person name="Oliveira C."/>
            <person name="Osipova E."/>
            <person name="Leigh N.D."/>
            <person name="Simon A."/>
            <person name="Yun M.H."/>
        </authorList>
    </citation>
    <scope>NUCLEOTIDE SEQUENCE</scope>
    <source>
        <strain evidence="11">20211129_DDA</strain>
        <tissue evidence="11">Liver</tissue>
    </source>
</reference>
<evidence type="ECO:0000256" key="5">
    <source>
        <dbReference type="ARBA" id="ARBA00023136"/>
    </source>
</evidence>
<keyword evidence="9" id="KW-0552">Olfaction</keyword>
<dbReference type="PRINTS" id="PR00237">
    <property type="entry name" value="GPCRRHODOPSN"/>
</dbReference>
<comment type="subcellular location">
    <subcellularLocation>
        <location evidence="9">Cell membrane</location>
        <topology evidence="9">Multi-pass membrane protein</topology>
    </subcellularLocation>
    <subcellularLocation>
        <location evidence="1">Membrane</location>
        <topology evidence="1">Multi-pass membrane protein</topology>
    </subcellularLocation>
</comment>
<dbReference type="Gene3D" id="1.20.1070.10">
    <property type="entry name" value="Rhodopsin 7-helix transmembrane proteins"/>
    <property type="match status" value="1"/>
</dbReference>
<evidence type="ECO:0000256" key="4">
    <source>
        <dbReference type="ARBA" id="ARBA00023040"/>
    </source>
</evidence>
<dbReference type="GO" id="GO:0005886">
    <property type="term" value="C:plasma membrane"/>
    <property type="evidence" value="ECO:0007669"/>
    <property type="project" value="UniProtKB-SubCell"/>
</dbReference>
<dbReference type="InterPro" id="IPR017452">
    <property type="entry name" value="GPCR_Rhodpsn_7TM"/>
</dbReference>
<feature type="transmembrane region" description="Helical" evidence="9">
    <location>
        <begin position="97"/>
        <end position="116"/>
    </location>
</feature>
<organism evidence="11 12">
    <name type="scientific">Pleurodeles waltl</name>
    <name type="common">Iberian ribbed newt</name>
    <dbReference type="NCBI Taxonomy" id="8319"/>
    <lineage>
        <taxon>Eukaryota</taxon>
        <taxon>Metazoa</taxon>
        <taxon>Chordata</taxon>
        <taxon>Craniata</taxon>
        <taxon>Vertebrata</taxon>
        <taxon>Euteleostomi</taxon>
        <taxon>Amphibia</taxon>
        <taxon>Batrachia</taxon>
        <taxon>Caudata</taxon>
        <taxon>Salamandroidea</taxon>
        <taxon>Salamandridae</taxon>
        <taxon>Pleurodelinae</taxon>
        <taxon>Pleurodeles</taxon>
    </lineage>
</organism>
<dbReference type="SUPFAM" id="SSF81321">
    <property type="entry name" value="Family A G protein-coupled receptor-like"/>
    <property type="match status" value="1"/>
</dbReference>
<feature type="transmembrane region" description="Helical" evidence="9">
    <location>
        <begin position="33"/>
        <end position="57"/>
    </location>
</feature>
<keyword evidence="5 9" id="KW-0472">Membrane</keyword>
<protein>
    <recommendedName>
        <fullName evidence="9">Olfactory receptor</fullName>
    </recommendedName>
</protein>
<keyword evidence="9" id="KW-1003">Cell membrane</keyword>
<dbReference type="CDD" id="cd15230">
    <property type="entry name" value="7tmA_OR5-like"/>
    <property type="match status" value="1"/>
</dbReference>
<dbReference type="InterPro" id="IPR000725">
    <property type="entry name" value="Olfact_rcpt"/>
</dbReference>
<keyword evidence="12" id="KW-1185">Reference proteome</keyword>
<keyword evidence="9" id="KW-0716">Sensory transduction</keyword>
<keyword evidence="7 8" id="KW-0807">Transducer</keyword>
<evidence type="ECO:0000313" key="12">
    <source>
        <dbReference type="Proteomes" id="UP001066276"/>
    </source>
</evidence>
<feature type="transmembrane region" description="Helical" evidence="9">
    <location>
        <begin position="279"/>
        <end position="298"/>
    </location>
</feature>
<evidence type="ECO:0000256" key="7">
    <source>
        <dbReference type="ARBA" id="ARBA00023224"/>
    </source>
</evidence>
<dbReference type="PANTHER" id="PTHR48018">
    <property type="entry name" value="OLFACTORY RECEPTOR"/>
    <property type="match status" value="1"/>
</dbReference>
<feature type="transmembrane region" description="Helical" evidence="9">
    <location>
        <begin position="243"/>
        <end position="267"/>
    </location>
</feature>
<keyword evidence="2 8" id="KW-0812">Transmembrane</keyword>
<evidence type="ECO:0000256" key="8">
    <source>
        <dbReference type="RuleBase" id="RU000688"/>
    </source>
</evidence>
<dbReference type="AlphaFoldDB" id="A0AAV7SXM3"/>
<evidence type="ECO:0000313" key="11">
    <source>
        <dbReference type="EMBL" id="KAJ1168918.1"/>
    </source>
</evidence>
<dbReference type="PROSITE" id="PS50262">
    <property type="entry name" value="G_PROTEIN_RECEP_F1_2"/>
    <property type="match status" value="1"/>
</dbReference>
<dbReference type="PROSITE" id="PS00237">
    <property type="entry name" value="G_PROTEIN_RECEP_F1_1"/>
    <property type="match status" value="1"/>
</dbReference>
<dbReference type="GO" id="GO:0004984">
    <property type="term" value="F:olfactory receptor activity"/>
    <property type="evidence" value="ECO:0007669"/>
    <property type="project" value="InterPro"/>
</dbReference>
<evidence type="ECO:0000256" key="9">
    <source>
        <dbReference type="RuleBase" id="RU363047"/>
    </source>
</evidence>
<evidence type="ECO:0000259" key="10">
    <source>
        <dbReference type="PROSITE" id="PS50262"/>
    </source>
</evidence>
<accession>A0AAV7SXM3</accession>
<dbReference type="InterPro" id="IPR000276">
    <property type="entry name" value="GPCR_Rhodpsn"/>
</dbReference>
<gene>
    <name evidence="11" type="ORF">NDU88_000830</name>
</gene>
<proteinExistence type="inferred from homology"/>
<feature type="domain" description="G-protein coupled receptors family 1 profile" evidence="10">
    <location>
        <begin position="47"/>
        <end position="296"/>
    </location>
</feature>
<dbReference type="PRINTS" id="PR00245">
    <property type="entry name" value="OLFACTORYR"/>
</dbReference>
<comment type="similarity">
    <text evidence="8">Belongs to the G-protein coupled receptor 1 family.</text>
</comment>
<dbReference type="GO" id="GO:0004930">
    <property type="term" value="F:G protein-coupled receptor activity"/>
    <property type="evidence" value="ECO:0007669"/>
    <property type="project" value="UniProtKB-KW"/>
</dbReference>
<comment type="caution">
    <text evidence="11">The sequence shown here is derived from an EMBL/GenBank/DDBJ whole genome shotgun (WGS) entry which is preliminary data.</text>
</comment>
<name>A0AAV7SXM3_PLEWA</name>
<dbReference type="Proteomes" id="UP001066276">
    <property type="component" value="Chromosome 4_1"/>
</dbReference>
<dbReference type="EMBL" id="JANPWB010000007">
    <property type="protein sequence ID" value="KAJ1168918.1"/>
    <property type="molecule type" value="Genomic_DNA"/>
</dbReference>
<feature type="transmembrane region" description="Helical" evidence="9">
    <location>
        <begin position="204"/>
        <end position="231"/>
    </location>
</feature>
<sequence length="319" mass="35739">MQSQDRMNVGNRTTVTEFILLGLTDDPRLQGPLFVLFLLFYVLSLFGNISIIALIIIDPCLHTPMYFFLSNLSVSDCCYSSVIAPKMLADFFSSKKVISFIGCAAQSYFFTVFGTIEAYMLAAMAYDRYAAICHPLLYPLIINSDVCILLVTIVYLGAFFTAAVYIGCIFNTSFCGPNIIDHFYCDLMPLMNLSCSNTFVGKTVIFSVVFSLGLLCFLVTVASYVYIIATILKIRTTVCRPKVFSTCGSHLAVVCLFYGTSLFTYLQLPSRDSGTQNKVVSVFYTLVNPMLNPLIYSLRNEQVKRAVWKYLHAKRNVID</sequence>
<evidence type="ECO:0000256" key="1">
    <source>
        <dbReference type="ARBA" id="ARBA00004141"/>
    </source>
</evidence>
<evidence type="ECO:0000256" key="3">
    <source>
        <dbReference type="ARBA" id="ARBA00022989"/>
    </source>
</evidence>
<keyword evidence="4 8" id="KW-0297">G-protein coupled receptor</keyword>
<keyword evidence="3 9" id="KW-1133">Transmembrane helix</keyword>
<dbReference type="FunFam" id="1.20.1070.10:FF:000003">
    <property type="entry name" value="Olfactory receptor"/>
    <property type="match status" value="1"/>
</dbReference>
<evidence type="ECO:0000256" key="2">
    <source>
        <dbReference type="ARBA" id="ARBA00022692"/>
    </source>
</evidence>
<dbReference type="Pfam" id="PF13853">
    <property type="entry name" value="7tm_4"/>
    <property type="match status" value="1"/>
</dbReference>
<keyword evidence="6 8" id="KW-0675">Receptor</keyword>